<organism evidence="2 3">
    <name type="scientific">Suttonella indologenes</name>
    <dbReference type="NCBI Taxonomy" id="13276"/>
    <lineage>
        <taxon>Bacteria</taxon>
        <taxon>Pseudomonadati</taxon>
        <taxon>Pseudomonadota</taxon>
        <taxon>Gammaproteobacteria</taxon>
        <taxon>Cardiobacteriales</taxon>
        <taxon>Cardiobacteriaceae</taxon>
        <taxon>Suttonella</taxon>
    </lineage>
</organism>
<evidence type="ECO:0000313" key="2">
    <source>
        <dbReference type="EMBL" id="SUO97738.1"/>
    </source>
</evidence>
<evidence type="ECO:0000256" key="1">
    <source>
        <dbReference type="SAM" id="Phobius"/>
    </source>
</evidence>
<proteinExistence type="predicted"/>
<gene>
    <name evidence="2" type="ORF">NCTC10717_01596</name>
</gene>
<evidence type="ECO:0000313" key="3">
    <source>
        <dbReference type="Proteomes" id="UP000254575"/>
    </source>
</evidence>
<dbReference type="EMBL" id="UHIA01000004">
    <property type="protein sequence ID" value="SUO97738.1"/>
    <property type="molecule type" value="Genomic_DNA"/>
</dbReference>
<accession>A0A380MZP5</accession>
<sequence length="76" mass="8500">MIHLGYFPTTNRVLQAKKFSMTAPRIVGIIGLLLVISIVGMNNSMNGQLKEDWHIWLNDSQEIGTMFTVPTAKTLP</sequence>
<dbReference type="Proteomes" id="UP000254575">
    <property type="component" value="Unassembled WGS sequence"/>
</dbReference>
<protein>
    <submittedName>
        <fullName evidence="2">Uncharacterized protein</fullName>
    </submittedName>
</protein>
<keyword evidence="3" id="KW-1185">Reference proteome</keyword>
<keyword evidence="1" id="KW-0812">Transmembrane</keyword>
<keyword evidence="1" id="KW-1133">Transmembrane helix</keyword>
<dbReference type="AlphaFoldDB" id="A0A380MZP5"/>
<feature type="transmembrane region" description="Helical" evidence="1">
    <location>
        <begin position="22"/>
        <end position="41"/>
    </location>
</feature>
<dbReference type="RefSeq" id="WP_115218758.1">
    <property type="nucleotide sequence ID" value="NZ_UHIA01000004.1"/>
</dbReference>
<reference evidence="2 3" key="1">
    <citation type="submission" date="2018-06" db="EMBL/GenBank/DDBJ databases">
        <authorList>
            <consortium name="Pathogen Informatics"/>
            <person name="Doyle S."/>
        </authorList>
    </citation>
    <scope>NUCLEOTIDE SEQUENCE [LARGE SCALE GENOMIC DNA]</scope>
    <source>
        <strain evidence="2 3">NCTC10717</strain>
    </source>
</reference>
<name>A0A380MZP5_9GAMM</name>
<keyword evidence="1" id="KW-0472">Membrane</keyword>